<dbReference type="EMBL" id="SWAD01000142">
    <property type="protein sequence ID" value="TMQ74870.1"/>
    <property type="molecule type" value="Genomic_DNA"/>
</dbReference>
<dbReference type="SUPFAM" id="SSF63411">
    <property type="entry name" value="LuxS/MPP-like metallohydrolase"/>
    <property type="match status" value="1"/>
</dbReference>
<dbReference type="GO" id="GO:0046872">
    <property type="term" value="F:metal ion binding"/>
    <property type="evidence" value="ECO:0007669"/>
    <property type="project" value="InterPro"/>
</dbReference>
<dbReference type="AlphaFoldDB" id="A0A5S4EHT5"/>
<dbReference type="InterPro" id="IPR011249">
    <property type="entry name" value="Metalloenz_LuxS/M16"/>
</dbReference>
<reference evidence="1 2" key="1">
    <citation type="submission" date="2019-04" db="EMBL/GenBank/DDBJ databases">
        <title>A novel phosphate-accumulating bacterium identified in bioreactor for phosphate removal from wastewater.</title>
        <authorList>
            <person name="Kotlyarov R.Y."/>
            <person name="Beletsky A.V."/>
            <person name="Kallistova A.Y."/>
            <person name="Dorofeev A.G."/>
            <person name="Nikolaev Y.Y."/>
            <person name="Pimenov N.V."/>
            <person name="Ravin N.V."/>
            <person name="Mardanov A.V."/>
        </authorList>
    </citation>
    <scope>NUCLEOTIDE SEQUENCE [LARGE SCALE GENOMIC DNA]</scope>
    <source>
        <strain evidence="1 2">Bin19</strain>
    </source>
</reference>
<evidence type="ECO:0000313" key="2">
    <source>
        <dbReference type="Proteomes" id="UP000306324"/>
    </source>
</evidence>
<protein>
    <submittedName>
        <fullName evidence="1">Uncharacterized protein</fullName>
    </submittedName>
</protein>
<sequence>MGSELGEGNSLAPKTNEIHIAACSLQAGCWSEYESQMKAAYRSSEDEIWAQLAKQHPKTVNVFVALSALSGREGSGACNWLLPVVGKLSHISLSDARQLLTFAETLTLSYRHMPAEQLKPHIAARPELGRKLGEFLRAEVSPGDASAFVWAGAFAAGAPKEAACYLETLLTGTPGDARLAAVLSTFLPPDNEEVQRTLASLESSLADAFVENATVLGSLAWAAMCHIADQSAKARSALSEALQAGSPEAIIAIANSLYRRDQTTVGVTGAPIEELVSILLQIGLADDRLRHRIDSAVDSLFYRPALRSVATRTVIELGAATNDVVKAFPEVFSALANHPAEFAGVLTNWLLRPDANFASLASLLSMCTCSRAPVVLDEATFAAQTPERRVKGARRLLALTHHGPTLCHFSELIAHMPMLGSERFNLSSQMLDNAFLEYPAATEEFLKNKTSTLSPSAPEAQVFQGVYANVLQWRSVLEKLPNRKELRPSDAELQVLRARKRRINREIIRVAAEQSIFASMCTNVHMAQGRKFASHTPLGAPQITQMAESSHFVELPSSEIADPMRGQIERSNLLRNAR</sequence>
<evidence type="ECO:0000313" key="1">
    <source>
        <dbReference type="EMBL" id="TMQ74870.1"/>
    </source>
</evidence>
<keyword evidence="2" id="KW-1185">Reference proteome</keyword>
<name>A0A5S4EHT5_9PROT</name>
<dbReference type="Proteomes" id="UP000306324">
    <property type="component" value="Unassembled WGS sequence"/>
</dbReference>
<comment type="caution">
    <text evidence="1">The sequence shown here is derived from an EMBL/GenBank/DDBJ whole genome shotgun (WGS) entry which is preliminary data.</text>
</comment>
<gene>
    <name evidence="1" type="ORF">ACCUM_2636</name>
</gene>
<accession>A0A5S4EHT5</accession>
<organism evidence="1 2">
    <name type="scientific">Candidatus Accumulibacter phosphatis</name>
    <dbReference type="NCBI Taxonomy" id="327160"/>
    <lineage>
        <taxon>Bacteria</taxon>
        <taxon>Pseudomonadati</taxon>
        <taxon>Pseudomonadota</taxon>
        <taxon>Betaproteobacteria</taxon>
        <taxon>Candidatus Accumulibacter</taxon>
    </lineage>
</organism>
<proteinExistence type="predicted"/>